<evidence type="ECO:0000256" key="3">
    <source>
        <dbReference type="ARBA" id="ARBA00017057"/>
    </source>
</evidence>
<evidence type="ECO:0000256" key="4">
    <source>
        <dbReference type="ARBA" id="ARBA00022692"/>
    </source>
</evidence>
<evidence type="ECO:0000256" key="8">
    <source>
        <dbReference type="ARBA" id="ARBA00045608"/>
    </source>
</evidence>
<proteinExistence type="inferred from homology"/>
<evidence type="ECO:0000256" key="9">
    <source>
        <dbReference type="RuleBase" id="RU368033"/>
    </source>
</evidence>
<dbReference type="GO" id="GO:0006465">
    <property type="term" value="P:signal peptide processing"/>
    <property type="evidence" value="ECO:0007669"/>
    <property type="project" value="UniProtKB-UniRule"/>
</dbReference>
<dbReference type="InterPro" id="IPR009582">
    <property type="entry name" value="Spc2/SPCS2"/>
</dbReference>
<dbReference type="GO" id="GO:0008233">
    <property type="term" value="F:peptidase activity"/>
    <property type="evidence" value="ECO:0007669"/>
    <property type="project" value="UniProtKB-UniRule"/>
</dbReference>
<comment type="subcellular location">
    <subcellularLocation>
        <location evidence="1 9">Endoplasmic reticulum membrane</location>
        <topology evidence="1 9">Multi-pass membrane protein</topology>
    </subcellularLocation>
</comment>
<dbReference type="EMBL" id="LR746267">
    <property type="protein sequence ID" value="CAA7394416.1"/>
    <property type="molecule type" value="Genomic_DNA"/>
</dbReference>
<name>A0A7I8KAV0_SPIIN</name>
<evidence type="ECO:0000256" key="5">
    <source>
        <dbReference type="ARBA" id="ARBA00022824"/>
    </source>
</evidence>
<comment type="similarity">
    <text evidence="2 9">Belongs to the SPCS2 family.</text>
</comment>
<evidence type="ECO:0000256" key="6">
    <source>
        <dbReference type="ARBA" id="ARBA00022989"/>
    </source>
</evidence>
<dbReference type="PANTHER" id="PTHR13085">
    <property type="entry name" value="MICROSOMAL SIGNAL PEPTIDASE 25 KDA SUBUNIT"/>
    <property type="match status" value="1"/>
</dbReference>
<dbReference type="OrthoDB" id="29558at2759"/>
<dbReference type="GO" id="GO:0045047">
    <property type="term" value="P:protein targeting to ER"/>
    <property type="evidence" value="ECO:0007669"/>
    <property type="project" value="TreeGrafter"/>
</dbReference>
<keyword evidence="11" id="KW-1185">Reference proteome</keyword>
<evidence type="ECO:0000256" key="1">
    <source>
        <dbReference type="ARBA" id="ARBA00004477"/>
    </source>
</evidence>
<evidence type="ECO:0000313" key="10">
    <source>
        <dbReference type="EMBL" id="CAA7394416.1"/>
    </source>
</evidence>
<accession>A0A7I8KAV0</accession>
<feature type="transmembrane region" description="Helical" evidence="9">
    <location>
        <begin position="78"/>
        <end position="94"/>
    </location>
</feature>
<organism evidence="10 11">
    <name type="scientific">Spirodela intermedia</name>
    <name type="common">Intermediate duckweed</name>
    <dbReference type="NCBI Taxonomy" id="51605"/>
    <lineage>
        <taxon>Eukaryota</taxon>
        <taxon>Viridiplantae</taxon>
        <taxon>Streptophyta</taxon>
        <taxon>Embryophyta</taxon>
        <taxon>Tracheophyta</taxon>
        <taxon>Spermatophyta</taxon>
        <taxon>Magnoliopsida</taxon>
        <taxon>Liliopsida</taxon>
        <taxon>Araceae</taxon>
        <taxon>Lemnoideae</taxon>
        <taxon>Spirodela</taxon>
    </lineage>
</organism>
<keyword evidence="7 9" id="KW-0472">Membrane</keyword>
<sequence length="185" mass="20551">MASKDSGTQGKSPKKVNLLDQNAIKNLLDESITEIVTSKGYPEDVRTSNMRLLIGTVIIGIALLAQFYPKKFPENKDFLFYVVLSALLQVITYTKEKNAILFTHPPPGSFHTTGLIVSSKLPRFSDMLTLTVASADPKSVASNKPVQLTKSVTEWFTKEGILVEGLFSKDVERLIDDYAADRKRK</sequence>
<keyword evidence="5 9" id="KW-0256">Endoplasmic reticulum</keyword>
<reference evidence="10" key="1">
    <citation type="submission" date="2020-02" db="EMBL/GenBank/DDBJ databases">
        <authorList>
            <person name="Scholz U."/>
            <person name="Mascher M."/>
            <person name="Fiebig A."/>
        </authorList>
    </citation>
    <scope>NUCLEOTIDE SEQUENCE</scope>
</reference>
<keyword evidence="4 9" id="KW-0812">Transmembrane</keyword>
<comment type="function">
    <text evidence="8 9">Component of the signal peptidase complex (SPC) which catalyzes the cleavage of N-terminal signal sequences from nascent proteins as they are translocated into the lumen of the endoplasmic reticulum. Enhances the enzymatic activity of SPC and facilitates the interactions between different components of the translocation site.</text>
</comment>
<dbReference type="GO" id="GO:0005787">
    <property type="term" value="C:signal peptidase complex"/>
    <property type="evidence" value="ECO:0007669"/>
    <property type="project" value="UniProtKB-UniRule"/>
</dbReference>
<dbReference type="Proteomes" id="UP000663760">
    <property type="component" value="Chromosome 4"/>
</dbReference>
<evidence type="ECO:0000313" key="11">
    <source>
        <dbReference type="Proteomes" id="UP000663760"/>
    </source>
</evidence>
<dbReference type="Pfam" id="PF06703">
    <property type="entry name" value="SPC25"/>
    <property type="match status" value="1"/>
</dbReference>
<evidence type="ECO:0000256" key="2">
    <source>
        <dbReference type="ARBA" id="ARBA00007324"/>
    </source>
</evidence>
<dbReference type="PANTHER" id="PTHR13085:SF0">
    <property type="entry name" value="SIGNAL PEPTIDASE COMPLEX SUBUNIT 2"/>
    <property type="match status" value="1"/>
</dbReference>
<feature type="transmembrane region" description="Helical" evidence="9">
    <location>
        <begin position="49"/>
        <end position="66"/>
    </location>
</feature>
<evidence type="ECO:0000256" key="7">
    <source>
        <dbReference type="ARBA" id="ARBA00023136"/>
    </source>
</evidence>
<protein>
    <recommendedName>
        <fullName evidence="3 9">Signal peptidase complex subunit 2</fullName>
    </recommendedName>
</protein>
<dbReference type="AlphaFoldDB" id="A0A7I8KAV0"/>
<keyword evidence="6 9" id="KW-1133">Transmembrane helix</keyword>
<gene>
    <name evidence="10" type="ORF">SI8410_04005077</name>
</gene>